<feature type="transmembrane region" description="Helical" evidence="2">
    <location>
        <begin position="12"/>
        <end position="33"/>
    </location>
</feature>
<feature type="transmembrane region" description="Helical" evidence="2">
    <location>
        <begin position="213"/>
        <end position="235"/>
    </location>
</feature>
<feature type="region of interest" description="Disordered" evidence="1">
    <location>
        <begin position="289"/>
        <end position="318"/>
    </location>
</feature>
<evidence type="ECO:0000313" key="4">
    <source>
        <dbReference type="Proteomes" id="UP001498398"/>
    </source>
</evidence>
<accession>A0ABR1ISY2</accession>
<reference evidence="3 4" key="1">
    <citation type="submission" date="2024-01" db="EMBL/GenBank/DDBJ databases">
        <title>A draft genome for the cacao thread blight pathogen Marasmiellus scandens.</title>
        <authorList>
            <person name="Baruah I.K."/>
            <person name="Leung J."/>
            <person name="Bukari Y."/>
            <person name="Amoako-Attah I."/>
            <person name="Meinhardt L.W."/>
            <person name="Bailey B.A."/>
            <person name="Cohen S.P."/>
        </authorList>
    </citation>
    <scope>NUCLEOTIDE SEQUENCE [LARGE SCALE GENOMIC DNA]</scope>
    <source>
        <strain evidence="3 4">GH-19</strain>
    </source>
</reference>
<evidence type="ECO:0000256" key="2">
    <source>
        <dbReference type="SAM" id="Phobius"/>
    </source>
</evidence>
<organism evidence="3 4">
    <name type="scientific">Marasmiellus scandens</name>
    <dbReference type="NCBI Taxonomy" id="2682957"/>
    <lineage>
        <taxon>Eukaryota</taxon>
        <taxon>Fungi</taxon>
        <taxon>Dikarya</taxon>
        <taxon>Basidiomycota</taxon>
        <taxon>Agaricomycotina</taxon>
        <taxon>Agaricomycetes</taxon>
        <taxon>Agaricomycetidae</taxon>
        <taxon>Agaricales</taxon>
        <taxon>Marasmiineae</taxon>
        <taxon>Omphalotaceae</taxon>
        <taxon>Marasmiellus</taxon>
    </lineage>
</organism>
<feature type="compositionally biased region" description="Low complexity" evidence="1">
    <location>
        <begin position="289"/>
        <end position="298"/>
    </location>
</feature>
<feature type="transmembrane region" description="Helical" evidence="2">
    <location>
        <begin position="241"/>
        <end position="261"/>
    </location>
</feature>
<gene>
    <name evidence="3" type="ORF">VKT23_018123</name>
</gene>
<keyword evidence="2" id="KW-1133">Transmembrane helix</keyword>
<keyword evidence="4" id="KW-1185">Reference proteome</keyword>
<dbReference type="Proteomes" id="UP001498398">
    <property type="component" value="Unassembled WGS sequence"/>
</dbReference>
<dbReference type="EMBL" id="JBANRG010000080">
    <property type="protein sequence ID" value="KAK7438192.1"/>
    <property type="molecule type" value="Genomic_DNA"/>
</dbReference>
<feature type="transmembrane region" description="Helical" evidence="2">
    <location>
        <begin position="171"/>
        <end position="192"/>
    </location>
</feature>
<keyword evidence="2" id="KW-0472">Membrane</keyword>
<proteinExistence type="predicted"/>
<protein>
    <submittedName>
        <fullName evidence="3">Uncharacterized protein</fullName>
    </submittedName>
</protein>
<name>A0ABR1ISY2_9AGAR</name>
<sequence length="318" mass="34916">MSTSNGSVAPDTAALLAISFESGLYGFSVWMFAETMKELLFGGNINRKMAVVAFSFFLLSTAHVITDLIRLKIGFIDLRDTFRGGPAAYFSNATQPLFCIRSAFYLAQTLLADAVVVYRCHTVWRPVSAHVMLIPLSLWLGLLATSVGAFYNLGVATRNSGGAEIFAFAEWINGFFGMSLATNLIGTGLLAYRIWRINETTAQFRNQGFMLPVFRVIIDAGILYSVTLTITLVTFEVRSNAQTICLDILMPIIAISFYMIILRVAKLAERQPPKNTDISLQPTFSIASQWSSPQAPSPSTEPAGSHCGVYDYPGDKRV</sequence>
<evidence type="ECO:0000313" key="3">
    <source>
        <dbReference type="EMBL" id="KAK7438192.1"/>
    </source>
</evidence>
<evidence type="ECO:0000256" key="1">
    <source>
        <dbReference type="SAM" id="MobiDB-lite"/>
    </source>
</evidence>
<comment type="caution">
    <text evidence="3">The sequence shown here is derived from an EMBL/GenBank/DDBJ whole genome shotgun (WGS) entry which is preliminary data.</text>
</comment>
<feature type="transmembrane region" description="Helical" evidence="2">
    <location>
        <begin position="131"/>
        <end position="151"/>
    </location>
</feature>
<feature type="transmembrane region" description="Helical" evidence="2">
    <location>
        <begin position="49"/>
        <end position="69"/>
    </location>
</feature>
<keyword evidence="2" id="KW-0812">Transmembrane</keyword>